<accession>A0ACC1H9V2</accession>
<feature type="non-terminal residue" evidence="1">
    <location>
        <position position="238"/>
    </location>
</feature>
<proteinExistence type="predicted"/>
<protein>
    <submittedName>
        <fullName evidence="1">Uncharacterized protein</fullName>
    </submittedName>
</protein>
<organism evidence="1 2">
    <name type="scientific">Spiromyces aspiralis</name>
    <dbReference type="NCBI Taxonomy" id="68401"/>
    <lineage>
        <taxon>Eukaryota</taxon>
        <taxon>Fungi</taxon>
        <taxon>Fungi incertae sedis</taxon>
        <taxon>Zoopagomycota</taxon>
        <taxon>Kickxellomycotina</taxon>
        <taxon>Kickxellomycetes</taxon>
        <taxon>Kickxellales</taxon>
        <taxon>Kickxellaceae</taxon>
        <taxon>Spiromyces</taxon>
    </lineage>
</organism>
<name>A0ACC1H9V2_9FUNG</name>
<dbReference type="Proteomes" id="UP001145114">
    <property type="component" value="Unassembled WGS sequence"/>
</dbReference>
<gene>
    <name evidence="1" type="ORF">EV182_006601</name>
</gene>
<dbReference type="EMBL" id="JAMZIH010007914">
    <property type="protein sequence ID" value="KAJ1672735.1"/>
    <property type="molecule type" value="Genomic_DNA"/>
</dbReference>
<sequence>GHTGAIYSVQYAPNRNVVASASFDCTVRLWDIDEQKQVSCLEGHQLSVFDVTWRADGELLGTASLDRTCVLWDVKQEKEVTRFQCSGLAQCIRFSTQAPHISFASDSTGKIYILDSRSPETRNYLDNGTSMVNTLHCFEDEVRLASGDMNGDIKVWDVRNGHFIRLFESKPNSFAISDISVIKIEDSDIEYMAVNSYDNVLRLYRDAHDSSRSEPWVVREIRGHKNRNWPIKNAFFNN</sequence>
<evidence type="ECO:0000313" key="2">
    <source>
        <dbReference type="Proteomes" id="UP001145114"/>
    </source>
</evidence>
<comment type="caution">
    <text evidence="1">The sequence shown here is derived from an EMBL/GenBank/DDBJ whole genome shotgun (WGS) entry which is preliminary data.</text>
</comment>
<reference evidence="1" key="1">
    <citation type="submission" date="2022-06" db="EMBL/GenBank/DDBJ databases">
        <title>Phylogenomic reconstructions and comparative analyses of Kickxellomycotina fungi.</title>
        <authorList>
            <person name="Reynolds N.K."/>
            <person name="Stajich J.E."/>
            <person name="Barry K."/>
            <person name="Grigoriev I.V."/>
            <person name="Crous P."/>
            <person name="Smith M.E."/>
        </authorList>
    </citation>
    <scope>NUCLEOTIDE SEQUENCE</scope>
    <source>
        <strain evidence="1">RSA 2271</strain>
    </source>
</reference>
<evidence type="ECO:0000313" key="1">
    <source>
        <dbReference type="EMBL" id="KAJ1672735.1"/>
    </source>
</evidence>
<keyword evidence="2" id="KW-1185">Reference proteome</keyword>
<feature type="non-terminal residue" evidence="1">
    <location>
        <position position="1"/>
    </location>
</feature>